<keyword evidence="9 11" id="KW-0808">Transferase</keyword>
<dbReference type="GO" id="GO:0003999">
    <property type="term" value="F:adenine phosphoribosyltransferase activity"/>
    <property type="evidence" value="ECO:0007669"/>
    <property type="project" value="UniProtKB-UniRule"/>
</dbReference>
<accession>A0AAC9T3K6</accession>
<evidence type="ECO:0000256" key="6">
    <source>
        <dbReference type="ARBA" id="ARBA00011893"/>
    </source>
</evidence>
<feature type="domain" description="Phosphoribosyltransferase" evidence="12">
    <location>
        <begin position="39"/>
        <end position="152"/>
    </location>
</feature>
<dbReference type="AlphaFoldDB" id="A0AAC9T3K6"/>
<dbReference type="GeneID" id="93849005"/>
<dbReference type="FunFam" id="3.40.50.2020:FF:000021">
    <property type="entry name" value="Adenine phosphoribosyltransferase"/>
    <property type="match status" value="1"/>
</dbReference>
<dbReference type="InterPro" id="IPR000836">
    <property type="entry name" value="PRTase_dom"/>
</dbReference>
<dbReference type="GO" id="GO:0006168">
    <property type="term" value="P:adenine salvage"/>
    <property type="evidence" value="ECO:0007669"/>
    <property type="project" value="InterPro"/>
</dbReference>
<dbReference type="NCBIfam" id="NF002634">
    <property type="entry name" value="PRK02304.1-3"/>
    <property type="match status" value="1"/>
</dbReference>
<evidence type="ECO:0000256" key="1">
    <source>
        <dbReference type="ARBA" id="ARBA00000868"/>
    </source>
</evidence>
<dbReference type="GO" id="GO:0005737">
    <property type="term" value="C:cytoplasm"/>
    <property type="evidence" value="ECO:0007669"/>
    <property type="project" value="UniProtKB-SubCell"/>
</dbReference>
<gene>
    <name evidence="11" type="primary">apt</name>
    <name evidence="13" type="ORF">CEG42_02920</name>
</gene>
<dbReference type="NCBIfam" id="NF002636">
    <property type="entry name" value="PRK02304.1-5"/>
    <property type="match status" value="1"/>
</dbReference>
<evidence type="ECO:0000259" key="12">
    <source>
        <dbReference type="Pfam" id="PF00156"/>
    </source>
</evidence>
<comment type="function">
    <text evidence="2 11">Catalyzes a salvage reaction resulting in the formation of AMP, that is energically less costly than de novo synthesis.</text>
</comment>
<dbReference type="PANTHER" id="PTHR32315:SF3">
    <property type="entry name" value="ADENINE PHOSPHORIBOSYLTRANSFERASE"/>
    <property type="match status" value="1"/>
</dbReference>
<dbReference type="InterPro" id="IPR005764">
    <property type="entry name" value="Ade_phspho_trans"/>
</dbReference>
<evidence type="ECO:0000256" key="9">
    <source>
        <dbReference type="ARBA" id="ARBA00022679"/>
    </source>
</evidence>
<dbReference type="PANTHER" id="PTHR32315">
    <property type="entry name" value="ADENINE PHOSPHORIBOSYLTRANSFERASE"/>
    <property type="match status" value="1"/>
</dbReference>
<evidence type="ECO:0000256" key="2">
    <source>
        <dbReference type="ARBA" id="ARBA00003968"/>
    </source>
</evidence>
<dbReference type="GO" id="GO:0044209">
    <property type="term" value="P:AMP salvage"/>
    <property type="evidence" value="ECO:0007669"/>
    <property type="project" value="UniProtKB-UniRule"/>
</dbReference>
<dbReference type="RefSeq" id="WP_004026209.1">
    <property type="nucleotide sequence ID" value="NZ_CAMQQM010000017.1"/>
</dbReference>
<sequence length="173" mass="19226">MINIDYIKSKIRDVPDFPKKGIVFKDITPLFLEPKIIEKIVDDFADFAKSLNIDAIIGAESRGFLFAAPLSIKLNKPFILVRKPNKLPNDVYSAEYTLEYGSSRVEMHKDALKPNQRVLIVDDLLATGGTVAAIENLVHQAKGIVAGSVYLIRLGFLKGEEKLSGKVHALINY</sequence>
<evidence type="ECO:0000256" key="10">
    <source>
        <dbReference type="ARBA" id="ARBA00022726"/>
    </source>
</evidence>
<comment type="similarity">
    <text evidence="5 11">Belongs to the purine/pyrimidine phosphoribosyltransferase family.</text>
</comment>
<dbReference type="InterPro" id="IPR029057">
    <property type="entry name" value="PRTase-like"/>
</dbReference>
<protein>
    <recommendedName>
        <fullName evidence="6 11">Adenine phosphoribosyltransferase</fullName>
        <shortName evidence="11">APRT</shortName>
        <ecNumber evidence="6 11">2.4.2.7</ecNumber>
    </recommendedName>
</protein>
<dbReference type="Proteomes" id="UP000197054">
    <property type="component" value="Chromosome"/>
</dbReference>
<dbReference type="GO" id="GO:0006166">
    <property type="term" value="P:purine ribonucleoside salvage"/>
    <property type="evidence" value="ECO:0007669"/>
    <property type="project" value="UniProtKB-UniRule"/>
</dbReference>
<name>A0AAC9T3K6_UREPR</name>
<comment type="subunit">
    <text evidence="11">Homodimer.</text>
</comment>
<evidence type="ECO:0000256" key="4">
    <source>
        <dbReference type="ARBA" id="ARBA00004659"/>
    </source>
</evidence>
<dbReference type="EC" id="2.4.2.7" evidence="6 11"/>
<evidence type="ECO:0000256" key="11">
    <source>
        <dbReference type="HAMAP-Rule" id="MF_00004"/>
    </source>
</evidence>
<dbReference type="InterPro" id="IPR050054">
    <property type="entry name" value="UPRTase/APRTase"/>
</dbReference>
<organism evidence="13 14">
    <name type="scientific">Ureaplasma parvum</name>
    <name type="common">Ureaplasma urealyticum biotype 1</name>
    <dbReference type="NCBI Taxonomy" id="134821"/>
    <lineage>
        <taxon>Bacteria</taxon>
        <taxon>Bacillati</taxon>
        <taxon>Mycoplasmatota</taxon>
        <taxon>Mycoplasmoidales</taxon>
        <taxon>Mycoplasmoidaceae</taxon>
        <taxon>Ureaplasma</taxon>
    </lineage>
</organism>
<dbReference type="HAMAP" id="MF_00004">
    <property type="entry name" value="Aden_phosphoribosyltr"/>
    <property type="match status" value="1"/>
</dbReference>
<dbReference type="NCBIfam" id="TIGR01090">
    <property type="entry name" value="apt"/>
    <property type="match status" value="1"/>
</dbReference>
<dbReference type="Gene3D" id="3.40.50.2020">
    <property type="match status" value="1"/>
</dbReference>
<dbReference type="CDD" id="cd06223">
    <property type="entry name" value="PRTases_typeI"/>
    <property type="match status" value="1"/>
</dbReference>
<keyword evidence="8 11" id="KW-0328">Glycosyltransferase</keyword>
<evidence type="ECO:0000256" key="3">
    <source>
        <dbReference type="ARBA" id="ARBA00004496"/>
    </source>
</evidence>
<dbReference type="Pfam" id="PF00156">
    <property type="entry name" value="Pribosyltran"/>
    <property type="match status" value="1"/>
</dbReference>
<evidence type="ECO:0000256" key="5">
    <source>
        <dbReference type="ARBA" id="ARBA00008391"/>
    </source>
</evidence>
<evidence type="ECO:0000313" key="14">
    <source>
        <dbReference type="Proteomes" id="UP000197054"/>
    </source>
</evidence>
<keyword evidence="7 11" id="KW-0963">Cytoplasm</keyword>
<evidence type="ECO:0000313" key="13">
    <source>
        <dbReference type="EMBL" id="ASD30145.1"/>
    </source>
</evidence>
<comment type="subcellular location">
    <subcellularLocation>
        <location evidence="3 11">Cytoplasm</location>
    </subcellularLocation>
</comment>
<dbReference type="EMBL" id="CP021991">
    <property type="protein sequence ID" value="ASD30145.1"/>
    <property type="molecule type" value="Genomic_DNA"/>
</dbReference>
<evidence type="ECO:0000256" key="7">
    <source>
        <dbReference type="ARBA" id="ARBA00022490"/>
    </source>
</evidence>
<proteinExistence type="inferred from homology"/>
<evidence type="ECO:0000256" key="8">
    <source>
        <dbReference type="ARBA" id="ARBA00022676"/>
    </source>
</evidence>
<comment type="pathway">
    <text evidence="4 11">Purine metabolism; AMP biosynthesis via salvage pathway; AMP from adenine: step 1/1.</text>
</comment>
<keyword evidence="10 11" id="KW-0660">Purine salvage</keyword>
<comment type="catalytic activity">
    <reaction evidence="1 11">
        <text>AMP + diphosphate = 5-phospho-alpha-D-ribose 1-diphosphate + adenine</text>
        <dbReference type="Rhea" id="RHEA:16609"/>
        <dbReference type="ChEBI" id="CHEBI:16708"/>
        <dbReference type="ChEBI" id="CHEBI:33019"/>
        <dbReference type="ChEBI" id="CHEBI:58017"/>
        <dbReference type="ChEBI" id="CHEBI:456215"/>
        <dbReference type="EC" id="2.4.2.7"/>
    </reaction>
</comment>
<dbReference type="SUPFAM" id="SSF53271">
    <property type="entry name" value="PRTase-like"/>
    <property type="match status" value="1"/>
</dbReference>
<dbReference type="GO" id="GO:0016208">
    <property type="term" value="F:AMP binding"/>
    <property type="evidence" value="ECO:0007669"/>
    <property type="project" value="TreeGrafter"/>
</dbReference>
<dbReference type="GO" id="GO:0002055">
    <property type="term" value="F:adenine binding"/>
    <property type="evidence" value="ECO:0007669"/>
    <property type="project" value="TreeGrafter"/>
</dbReference>
<reference evidence="13 14" key="1">
    <citation type="submission" date="2017-06" db="EMBL/GenBank/DDBJ databases">
        <title>Genome Sequencing and Comparative Genomics Analysis of Five Ureaplasma Urealyticums with Different Drug Resistance.</title>
        <authorList>
            <person name="Ma L."/>
            <person name="Jia T."/>
        </authorList>
    </citation>
    <scope>NUCLEOTIDE SEQUENCE [LARGE SCALE GENOMIC DNA]</scope>
    <source>
        <strain evidence="14">hebnu uu3</strain>
    </source>
</reference>